<gene>
    <name evidence="5" type="ORF">SOCG_01933</name>
</gene>
<dbReference type="GeneID" id="25030911"/>
<feature type="region of interest" description="Disordered" evidence="4">
    <location>
        <begin position="68"/>
        <end position="88"/>
    </location>
</feature>
<dbReference type="GO" id="GO:0045292">
    <property type="term" value="P:mRNA cis splicing, via spliceosome"/>
    <property type="evidence" value="ECO:0007669"/>
    <property type="project" value="EnsemblFungi"/>
</dbReference>
<evidence type="ECO:0000256" key="3">
    <source>
        <dbReference type="ARBA" id="ARBA00023242"/>
    </source>
</evidence>
<evidence type="ECO:0000313" key="5">
    <source>
        <dbReference type="EMBL" id="EPX74448.1"/>
    </source>
</evidence>
<dbReference type="HOGENOM" id="CLU_1195470_0_0_1"/>
<feature type="region of interest" description="Disordered" evidence="4">
    <location>
        <begin position="130"/>
        <end position="151"/>
    </location>
</feature>
<feature type="compositionally biased region" description="Polar residues" evidence="4">
    <location>
        <begin position="206"/>
        <end position="216"/>
    </location>
</feature>
<dbReference type="OMA" id="NEPHEAN"/>
<evidence type="ECO:0000313" key="6">
    <source>
        <dbReference type="Proteomes" id="UP000016088"/>
    </source>
</evidence>
<proteinExistence type="inferred from homology"/>
<organism evidence="5 6">
    <name type="scientific">Schizosaccharomyces octosporus (strain yFS286)</name>
    <name type="common">Fission yeast</name>
    <name type="synonym">Octosporomyces octosporus</name>
    <dbReference type="NCBI Taxonomy" id="483514"/>
    <lineage>
        <taxon>Eukaryota</taxon>
        <taxon>Fungi</taxon>
        <taxon>Dikarya</taxon>
        <taxon>Ascomycota</taxon>
        <taxon>Taphrinomycotina</taxon>
        <taxon>Schizosaccharomycetes</taxon>
        <taxon>Schizosaccharomycetales</taxon>
        <taxon>Schizosaccharomycetaceae</taxon>
        <taxon>Schizosaccharomyces</taxon>
    </lineage>
</organism>
<name>S9Q459_SCHOY</name>
<reference evidence="5 6" key="1">
    <citation type="journal article" date="2011" name="Science">
        <title>Comparative functional genomics of the fission yeasts.</title>
        <authorList>
            <person name="Rhind N."/>
            <person name="Chen Z."/>
            <person name="Yassour M."/>
            <person name="Thompson D.A."/>
            <person name="Haas B.J."/>
            <person name="Habib N."/>
            <person name="Wapinski I."/>
            <person name="Roy S."/>
            <person name="Lin M.F."/>
            <person name="Heiman D.I."/>
            <person name="Young S.K."/>
            <person name="Furuya K."/>
            <person name="Guo Y."/>
            <person name="Pidoux A."/>
            <person name="Chen H.M."/>
            <person name="Robbertse B."/>
            <person name="Goldberg J.M."/>
            <person name="Aoki K."/>
            <person name="Bayne E.H."/>
            <person name="Berlin A.M."/>
            <person name="Desjardins C.A."/>
            <person name="Dobbs E."/>
            <person name="Dukaj L."/>
            <person name="Fan L."/>
            <person name="FitzGerald M.G."/>
            <person name="French C."/>
            <person name="Gujja S."/>
            <person name="Hansen K."/>
            <person name="Keifenheim D."/>
            <person name="Levin J.Z."/>
            <person name="Mosher R.A."/>
            <person name="Mueller C.A."/>
            <person name="Pfiffner J."/>
            <person name="Priest M."/>
            <person name="Russ C."/>
            <person name="Smialowska A."/>
            <person name="Swoboda P."/>
            <person name="Sykes S.M."/>
            <person name="Vaughn M."/>
            <person name="Vengrova S."/>
            <person name="Yoder R."/>
            <person name="Zeng Q."/>
            <person name="Allshire R."/>
            <person name="Baulcombe D."/>
            <person name="Birren B.W."/>
            <person name="Brown W."/>
            <person name="Ekwall K."/>
            <person name="Kellis M."/>
            <person name="Leatherwood J."/>
            <person name="Levin H."/>
            <person name="Margalit H."/>
            <person name="Martienssen R."/>
            <person name="Nieduszynski C.A."/>
            <person name="Spatafora J.W."/>
            <person name="Friedman N."/>
            <person name="Dalgaard J.Z."/>
            <person name="Baumann P."/>
            <person name="Niki H."/>
            <person name="Regev A."/>
            <person name="Nusbaum C."/>
        </authorList>
    </citation>
    <scope>NUCLEOTIDE SEQUENCE [LARGE SCALE GENOMIC DNA]</scope>
    <source>
        <strain evidence="6">yFS286</strain>
    </source>
</reference>
<dbReference type="PANTHER" id="PTHR13486">
    <property type="entry name" value="TELOMERE LENGTH AND SILENCING PROTEIN 1 TLS1 FAMILY MEMBER"/>
    <property type="match status" value="1"/>
</dbReference>
<dbReference type="GO" id="GO:0005681">
    <property type="term" value="C:spliceosomal complex"/>
    <property type="evidence" value="ECO:0007669"/>
    <property type="project" value="EnsemblFungi"/>
</dbReference>
<dbReference type="AlphaFoldDB" id="S9Q459"/>
<protein>
    <submittedName>
        <fullName evidence="5">Uncharacterized protein</fullName>
    </submittedName>
</protein>
<keyword evidence="6" id="KW-1185">Reference proteome</keyword>
<feature type="compositionally biased region" description="Basic residues" evidence="4">
    <location>
        <begin position="1"/>
        <end position="17"/>
    </location>
</feature>
<dbReference type="EMBL" id="KE503206">
    <property type="protein sequence ID" value="EPX74448.1"/>
    <property type="molecule type" value="Genomic_DNA"/>
</dbReference>
<evidence type="ECO:0000256" key="2">
    <source>
        <dbReference type="ARBA" id="ARBA00007643"/>
    </source>
</evidence>
<dbReference type="Pfam" id="PF07052">
    <property type="entry name" value="Hep_59"/>
    <property type="match status" value="1"/>
</dbReference>
<sequence length="249" mass="27568">MCGFHHKKKGNRSNIRKRVLEPNPLNEIDLEGEDSAPKVRSILEDAKKRKTKLASSGVNALNLIEGKKKEKKISVNDSNSEVPANGDTTQDSALINAILPTVEDRFAKPTNEIDVNQHLLSYIESKINFDKQSSHPSTEHENNAEVIPKRDAGHEKAPTIVSDLPNKVQNNSIASDAIPEVDVGITSTELESSKNSASKRKRKGLNKTNPTSTRSSADLARDRLIEDMLKSSTSSAKLEDESYRRFRSK</sequence>
<feature type="region of interest" description="Disordered" evidence="4">
    <location>
        <begin position="1"/>
        <end position="34"/>
    </location>
</feature>
<dbReference type="InterPro" id="IPR010756">
    <property type="entry name" value="Tls1-like"/>
</dbReference>
<dbReference type="RefSeq" id="XP_013015881.1">
    <property type="nucleotide sequence ID" value="XM_013160427.1"/>
</dbReference>
<comment type="similarity">
    <text evidence="2">Belongs to the TLS1 family.</text>
</comment>
<comment type="subcellular location">
    <subcellularLocation>
        <location evidence="1">Nucleus</location>
    </subcellularLocation>
</comment>
<dbReference type="PANTHER" id="PTHR13486:SF2">
    <property type="entry name" value="SPLICING FACTOR C9ORF78"/>
    <property type="match status" value="1"/>
</dbReference>
<feature type="compositionally biased region" description="Polar residues" evidence="4">
    <location>
        <begin position="75"/>
        <end position="88"/>
    </location>
</feature>
<dbReference type="VEuPathDB" id="FungiDB:SOCG_01933"/>
<dbReference type="Proteomes" id="UP000016088">
    <property type="component" value="Unassembled WGS sequence"/>
</dbReference>
<feature type="region of interest" description="Disordered" evidence="4">
    <location>
        <begin position="186"/>
        <end position="220"/>
    </location>
</feature>
<evidence type="ECO:0000256" key="4">
    <source>
        <dbReference type="SAM" id="MobiDB-lite"/>
    </source>
</evidence>
<dbReference type="GO" id="GO:0000380">
    <property type="term" value="P:alternative mRNA splicing, via spliceosome"/>
    <property type="evidence" value="ECO:0007669"/>
    <property type="project" value="EnsemblFungi"/>
</dbReference>
<keyword evidence="3" id="KW-0539">Nucleus</keyword>
<accession>S9Q459</accession>
<evidence type="ECO:0000256" key="1">
    <source>
        <dbReference type="ARBA" id="ARBA00004123"/>
    </source>
</evidence>